<evidence type="ECO:0000256" key="5">
    <source>
        <dbReference type="ARBA" id="ARBA00022729"/>
    </source>
</evidence>
<organism evidence="7 8">
    <name type="scientific">Erythranthe guttata</name>
    <name type="common">Yellow monkey flower</name>
    <name type="synonym">Mimulus guttatus</name>
    <dbReference type="NCBI Taxonomy" id="4155"/>
    <lineage>
        <taxon>Eukaryota</taxon>
        <taxon>Viridiplantae</taxon>
        <taxon>Streptophyta</taxon>
        <taxon>Embryophyta</taxon>
        <taxon>Tracheophyta</taxon>
        <taxon>Spermatophyta</taxon>
        <taxon>Magnoliopsida</taxon>
        <taxon>eudicotyledons</taxon>
        <taxon>Gunneridae</taxon>
        <taxon>Pentapetalae</taxon>
        <taxon>asterids</taxon>
        <taxon>lamiids</taxon>
        <taxon>Lamiales</taxon>
        <taxon>Phrymaceae</taxon>
        <taxon>Erythranthe</taxon>
    </lineage>
</organism>
<keyword evidence="4 6" id="KW-0964">Secreted</keyword>
<evidence type="ECO:0000256" key="2">
    <source>
        <dbReference type="ARBA" id="ARBA00005581"/>
    </source>
</evidence>
<keyword evidence="5" id="KW-0732">Signal</keyword>
<protein>
    <recommendedName>
        <fullName evidence="6">S-protein homolog</fullName>
    </recommendedName>
</protein>
<evidence type="ECO:0000256" key="6">
    <source>
        <dbReference type="RuleBase" id="RU367044"/>
    </source>
</evidence>
<proteinExistence type="inferred from homology"/>
<dbReference type="InterPro" id="IPR010264">
    <property type="entry name" value="Self-incomp_S1"/>
</dbReference>
<evidence type="ECO:0000313" key="8">
    <source>
        <dbReference type="Proteomes" id="UP000030748"/>
    </source>
</evidence>
<dbReference type="GO" id="GO:0005576">
    <property type="term" value="C:extracellular region"/>
    <property type="evidence" value="ECO:0007669"/>
    <property type="project" value="UniProtKB-SubCell"/>
</dbReference>
<dbReference type="eggNOG" id="ENOG502T157">
    <property type="taxonomic scope" value="Eukaryota"/>
</dbReference>
<accession>A0A022RUY2</accession>
<evidence type="ECO:0000256" key="4">
    <source>
        <dbReference type="ARBA" id="ARBA00022525"/>
    </source>
</evidence>
<comment type="similarity">
    <text evidence="2 6">Belongs to the plant self-incompatibility (S1) protein family.</text>
</comment>
<name>A0A022RUY2_ERYGU</name>
<gene>
    <name evidence="7" type="ORF">MIMGU_mgv1a018301mg</name>
</gene>
<dbReference type="PANTHER" id="PTHR31232:SF155">
    <property type="entry name" value="PLANT SELF-INCOMPATIBILITY PROTEIN S1 FAMILY"/>
    <property type="match status" value="1"/>
</dbReference>
<dbReference type="GO" id="GO:0060320">
    <property type="term" value="P:rejection of self pollen"/>
    <property type="evidence" value="ECO:0007669"/>
    <property type="project" value="UniProtKB-KW"/>
</dbReference>
<keyword evidence="3 6" id="KW-0713">Self-incompatibility</keyword>
<dbReference type="Proteomes" id="UP000030748">
    <property type="component" value="Unassembled WGS sequence"/>
</dbReference>
<dbReference type="EMBL" id="KI630234">
    <property type="protein sequence ID" value="EYU43801.1"/>
    <property type="molecule type" value="Genomic_DNA"/>
</dbReference>
<evidence type="ECO:0000256" key="1">
    <source>
        <dbReference type="ARBA" id="ARBA00004613"/>
    </source>
</evidence>
<dbReference type="Pfam" id="PF05938">
    <property type="entry name" value="Self-incomp_S1"/>
    <property type="match status" value="1"/>
</dbReference>
<comment type="subcellular location">
    <subcellularLocation>
        <location evidence="1 6">Secreted</location>
    </subcellularLocation>
</comment>
<evidence type="ECO:0000256" key="3">
    <source>
        <dbReference type="ARBA" id="ARBA00022471"/>
    </source>
</evidence>
<feature type="non-terminal residue" evidence="7">
    <location>
        <position position="1"/>
    </location>
</feature>
<dbReference type="PANTHER" id="PTHR31232">
    <property type="match status" value="1"/>
</dbReference>
<evidence type="ECO:0000313" key="7">
    <source>
        <dbReference type="EMBL" id="EYU43801.1"/>
    </source>
</evidence>
<dbReference type="AlphaFoldDB" id="A0A022RUY2"/>
<reference evidence="7 8" key="1">
    <citation type="journal article" date="2013" name="Proc. Natl. Acad. Sci. U.S.A.">
        <title>Fine-scale variation in meiotic recombination in Mimulus inferred from population shotgun sequencing.</title>
        <authorList>
            <person name="Hellsten U."/>
            <person name="Wright K.M."/>
            <person name="Jenkins J."/>
            <person name="Shu S."/>
            <person name="Yuan Y."/>
            <person name="Wessler S.R."/>
            <person name="Schmutz J."/>
            <person name="Willis J.H."/>
            <person name="Rokhsar D.S."/>
        </authorList>
    </citation>
    <scope>NUCLEOTIDE SEQUENCE [LARGE SCALE GENOMIC DNA]</scope>
    <source>
        <strain evidence="8">cv. DUN x IM62</strain>
    </source>
</reference>
<keyword evidence="8" id="KW-1185">Reference proteome</keyword>
<sequence length="118" mass="14083">KASGLGIFQRYEVHIINNFENNTDELIVNCRSADDDLGEHFLDKGEDWHWQFRVNFFRSTLFYCNVQWGELGQRFTSFDTDNISSTCEETSTCFWSVREDGIYFSCDNKNYEKRHLWP</sequence>